<dbReference type="EMBL" id="CP159837">
    <property type="protein sequence ID" value="XCM37922.1"/>
    <property type="molecule type" value="Genomic_DNA"/>
</dbReference>
<evidence type="ECO:0000313" key="1">
    <source>
        <dbReference type="EMBL" id="XCM37922.1"/>
    </source>
</evidence>
<proteinExistence type="predicted"/>
<protein>
    <submittedName>
        <fullName evidence="1">Uncharacterized protein</fullName>
    </submittedName>
</protein>
<name>A0AAU8JIN5_9CYAN</name>
<dbReference type="RefSeq" id="WP_354635649.1">
    <property type="nucleotide sequence ID" value="NZ_CP159837.1"/>
</dbReference>
<sequence>MQLDCQSMTGVIHNCPNVKQCLENSPLDRKEALRLYFLNLGVSPEDINIQIDPLNPSFIFSSFSPRQCFNYNRDYATRDTIIFGQPIDWQNQRLGGLHYFDALTVDQLQELLDRGFADPAERQNCSPTIGEIFQFGQAQKSKGFEWTFQGYVISPDREDYRVSIDGIEWRGDACYQIIADFEAIAQDADELDIDPNFLRAWWD</sequence>
<reference evidence="1" key="1">
    <citation type="submission" date="2024-07" db="EMBL/GenBank/DDBJ databases">
        <authorList>
            <person name="Kim Y.J."/>
            <person name="Jeong J.Y."/>
        </authorList>
    </citation>
    <scope>NUCLEOTIDE SEQUENCE</scope>
    <source>
        <strain evidence="1">GIHE-MW2</strain>
    </source>
</reference>
<dbReference type="AlphaFoldDB" id="A0AAU8JIN5"/>
<accession>A0AAU8JIN5</accession>
<gene>
    <name evidence="1" type="ORF">ABWT76_000732</name>
</gene>
<organism evidence="1">
    <name type="scientific">Planktothricoides raciborskii GIHE-MW2</name>
    <dbReference type="NCBI Taxonomy" id="2792601"/>
    <lineage>
        <taxon>Bacteria</taxon>
        <taxon>Bacillati</taxon>
        <taxon>Cyanobacteriota</taxon>
        <taxon>Cyanophyceae</taxon>
        <taxon>Oscillatoriophycideae</taxon>
        <taxon>Oscillatoriales</taxon>
        <taxon>Oscillatoriaceae</taxon>
        <taxon>Planktothricoides</taxon>
    </lineage>
</organism>